<dbReference type="InterPro" id="IPR029044">
    <property type="entry name" value="Nucleotide-diphossugar_trans"/>
</dbReference>
<keyword evidence="1 5" id="KW-0808">Transferase</keyword>
<keyword evidence="8" id="KW-1185">Reference proteome</keyword>
<dbReference type="RefSeq" id="WP_259843907.1">
    <property type="nucleotide sequence ID" value="NZ_BAAAQG010000002.1"/>
</dbReference>
<accession>A0ABP4U579</accession>
<dbReference type="EC" id="2.7.7.105" evidence="5"/>
<dbReference type="NCBIfam" id="TIGR03552">
    <property type="entry name" value="F420_cofC"/>
    <property type="match status" value="1"/>
</dbReference>
<comment type="catalytic activity">
    <reaction evidence="5">
        <text>phosphoenolpyruvate + GTP + H(+) = enolpyruvoyl-2-diphospho-5'-guanosine + diphosphate</text>
        <dbReference type="Rhea" id="RHEA:30519"/>
        <dbReference type="ChEBI" id="CHEBI:15378"/>
        <dbReference type="ChEBI" id="CHEBI:33019"/>
        <dbReference type="ChEBI" id="CHEBI:37565"/>
        <dbReference type="ChEBI" id="CHEBI:58702"/>
        <dbReference type="ChEBI" id="CHEBI:143701"/>
        <dbReference type="EC" id="2.7.7.105"/>
    </reaction>
</comment>
<evidence type="ECO:0000256" key="6">
    <source>
        <dbReference type="SAM" id="MobiDB-lite"/>
    </source>
</evidence>
<gene>
    <name evidence="7" type="primary">cofC</name>
    <name evidence="5" type="synonym">fbiD</name>
    <name evidence="7" type="ORF">GCM10009831_02220</name>
</gene>
<evidence type="ECO:0000256" key="5">
    <source>
        <dbReference type="HAMAP-Rule" id="MF_02114"/>
    </source>
</evidence>
<dbReference type="SUPFAM" id="SSF53448">
    <property type="entry name" value="Nucleotide-diphospho-sugar transferases"/>
    <property type="match status" value="1"/>
</dbReference>
<feature type="binding site" evidence="5">
    <location>
        <position position="152"/>
    </location>
    <ligand>
        <name>phosphoenolpyruvate</name>
        <dbReference type="ChEBI" id="CHEBI:58702"/>
    </ligand>
</feature>
<evidence type="ECO:0000256" key="4">
    <source>
        <dbReference type="ARBA" id="ARBA00023134"/>
    </source>
</evidence>
<dbReference type="PANTHER" id="PTHR40392:SF1">
    <property type="entry name" value="2-PHOSPHO-L-LACTATE GUANYLYLTRANSFERASE"/>
    <property type="match status" value="1"/>
</dbReference>
<evidence type="ECO:0000256" key="2">
    <source>
        <dbReference type="ARBA" id="ARBA00022695"/>
    </source>
</evidence>
<dbReference type="PANTHER" id="PTHR40392">
    <property type="entry name" value="2-PHOSPHO-L-LACTATE GUANYLYLTRANSFERASE"/>
    <property type="match status" value="1"/>
</dbReference>
<dbReference type="HAMAP" id="MF_02114">
    <property type="entry name" value="CofC"/>
    <property type="match status" value="1"/>
</dbReference>
<keyword evidence="4 5" id="KW-0342">GTP-binding</keyword>
<dbReference type="EMBL" id="BAAAQG010000002">
    <property type="protein sequence ID" value="GAA1697672.1"/>
    <property type="molecule type" value="Genomic_DNA"/>
</dbReference>
<keyword evidence="3 5" id="KW-0547">Nucleotide-binding</keyword>
<dbReference type="Pfam" id="PF01983">
    <property type="entry name" value="CofC"/>
    <property type="match status" value="1"/>
</dbReference>
<keyword evidence="2 5" id="KW-0548">Nucleotidyltransferase</keyword>
<reference evidence="8" key="1">
    <citation type="journal article" date="2019" name="Int. J. Syst. Evol. Microbiol.">
        <title>The Global Catalogue of Microorganisms (GCM) 10K type strain sequencing project: providing services to taxonomists for standard genome sequencing and annotation.</title>
        <authorList>
            <consortium name="The Broad Institute Genomics Platform"/>
            <consortium name="The Broad Institute Genome Sequencing Center for Infectious Disease"/>
            <person name="Wu L."/>
            <person name="Ma J."/>
        </authorList>
    </citation>
    <scope>NUCLEOTIDE SEQUENCE [LARGE SCALE GENOMIC DNA]</scope>
    <source>
        <strain evidence="8">JCM 16002</strain>
    </source>
</reference>
<comment type="caution">
    <text evidence="7">The sequence shown here is derived from an EMBL/GenBank/DDBJ whole genome shotgun (WGS) entry which is preliminary data.</text>
</comment>
<organism evidence="7 8">
    <name type="scientific">Dietzia cercidiphylli</name>
    <dbReference type="NCBI Taxonomy" id="498199"/>
    <lineage>
        <taxon>Bacteria</taxon>
        <taxon>Bacillati</taxon>
        <taxon>Actinomycetota</taxon>
        <taxon>Actinomycetes</taxon>
        <taxon>Mycobacteriales</taxon>
        <taxon>Dietziaceae</taxon>
        <taxon>Dietzia</taxon>
    </lineage>
</organism>
<sequence length="240" mass="24247">MNTVSGHGAADGGWTIIVPVKALDRAKSRLARALPASDRRALALAMAADVLRTCVATPGVSRVRVVTSDPDMAALARLLPVEIVPEPVDAAGRPDGDPLNAALTGAIHGVPGPVGVVTADLPELGARQLARVLTAASRHPHSIVPDHRGAGTTMAFWTGPAGARVPRFGPGSAARHLSEGGAVPLDGADPSGAAGRDVDTPEDVRALTGRAVGEATAAVLRTPSLSQRAHSAGVSATMVR</sequence>
<evidence type="ECO:0000313" key="7">
    <source>
        <dbReference type="EMBL" id="GAA1697672.1"/>
    </source>
</evidence>
<protein>
    <recommendedName>
        <fullName evidence="5">Phosphoenolpyruvate guanylyltransferase</fullName>
        <shortName evidence="5">PEP guanylyltransferase</shortName>
        <ecNumber evidence="5">2.7.7.105</ecNumber>
    </recommendedName>
</protein>
<dbReference type="GO" id="GO:0016779">
    <property type="term" value="F:nucleotidyltransferase activity"/>
    <property type="evidence" value="ECO:0007669"/>
    <property type="project" value="UniProtKB-KW"/>
</dbReference>
<comment type="similarity">
    <text evidence="5">Belongs to the CofC family.</text>
</comment>
<dbReference type="Proteomes" id="UP001500383">
    <property type="component" value="Unassembled WGS sequence"/>
</dbReference>
<dbReference type="InterPro" id="IPR002835">
    <property type="entry name" value="CofC"/>
</dbReference>
<comment type="pathway">
    <text evidence="5">Cofactor biosynthesis; coenzyme F420 biosynthesis.</text>
</comment>
<feature type="binding site" evidence="5">
    <location>
        <position position="172"/>
    </location>
    <ligand>
        <name>phosphoenolpyruvate</name>
        <dbReference type="ChEBI" id="CHEBI:58702"/>
    </ligand>
</feature>
<evidence type="ECO:0000313" key="8">
    <source>
        <dbReference type="Proteomes" id="UP001500383"/>
    </source>
</evidence>
<feature type="region of interest" description="Disordered" evidence="6">
    <location>
        <begin position="167"/>
        <end position="201"/>
    </location>
</feature>
<name>A0ABP4U579_9ACTN</name>
<dbReference type="Gene3D" id="3.90.550.10">
    <property type="entry name" value="Spore Coat Polysaccharide Biosynthesis Protein SpsA, Chain A"/>
    <property type="match status" value="1"/>
</dbReference>
<evidence type="ECO:0000256" key="1">
    <source>
        <dbReference type="ARBA" id="ARBA00022679"/>
    </source>
</evidence>
<proteinExistence type="inferred from homology"/>
<comment type="function">
    <text evidence="5">Guanylyltransferase that catalyzes the activation of phosphoenolpyruvate (PEP) as enolpyruvoyl-2-diphospho-5'-guanosine, via the condensation of PEP with GTP. It is involved in the biosynthesis of coenzyme F420, a hydride carrier cofactor.</text>
</comment>
<feature type="binding site" evidence="5">
    <location>
        <position position="169"/>
    </location>
    <ligand>
        <name>phosphoenolpyruvate</name>
        <dbReference type="ChEBI" id="CHEBI:58702"/>
    </ligand>
</feature>
<evidence type="ECO:0000256" key="3">
    <source>
        <dbReference type="ARBA" id="ARBA00022741"/>
    </source>
</evidence>